<dbReference type="EC" id="1.13.11.3" evidence="6"/>
<keyword evidence="3 6" id="KW-0560">Oxidoreductase</keyword>
<evidence type="ECO:0000313" key="6">
    <source>
        <dbReference type="EMBL" id="SPD58846.1"/>
    </source>
</evidence>
<dbReference type="Proteomes" id="UP000255168">
    <property type="component" value="Plasmid II"/>
</dbReference>
<dbReference type="AlphaFoldDB" id="A0A375HPD2"/>
<dbReference type="SUPFAM" id="SSF49482">
    <property type="entry name" value="Aromatic compound dioxygenase"/>
    <property type="match status" value="1"/>
</dbReference>
<geneLocation type="plasmid" evidence="6">
    <name>II</name>
</geneLocation>
<dbReference type="InterPro" id="IPR050770">
    <property type="entry name" value="Intradiol_RC_Dioxygenase"/>
</dbReference>
<dbReference type="InterPro" id="IPR012786">
    <property type="entry name" value="Protocat_dOase_a"/>
</dbReference>
<dbReference type="EMBL" id="LT984807">
    <property type="protein sequence ID" value="SPD58846.1"/>
    <property type="molecule type" value="Genomic_DNA"/>
</dbReference>
<proteinExistence type="inferred from homology"/>
<dbReference type="PROSITE" id="PS00083">
    <property type="entry name" value="INTRADIOL_DIOXYGENAS"/>
    <property type="match status" value="1"/>
</dbReference>
<dbReference type="GO" id="GO:0008199">
    <property type="term" value="F:ferric iron binding"/>
    <property type="evidence" value="ECO:0007669"/>
    <property type="project" value="InterPro"/>
</dbReference>
<dbReference type="CDD" id="cd03463">
    <property type="entry name" value="3_4-PCD_alpha"/>
    <property type="match status" value="1"/>
</dbReference>
<organism evidence="6 7">
    <name type="scientific">Cupriavidus neocaledonicus</name>
    <dbReference type="NCBI Taxonomy" id="1040979"/>
    <lineage>
        <taxon>Bacteria</taxon>
        <taxon>Pseudomonadati</taxon>
        <taxon>Pseudomonadota</taxon>
        <taxon>Betaproteobacteria</taxon>
        <taxon>Burkholderiales</taxon>
        <taxon>Burkholderiaceae</taxon>
        <taxon>Cupriavidus</taxon>
    </lineage>
</organism>
<evidence type="ECO:0000256" key="3">
    <source>
        <dbReference type="ARBA" id="ARBA00023002"/>
    </source>
</evidence>
<accession>A0A375HPD2</accession>
<dbReference type="InterPro" id="IPR000627">
    <property type="entry name" value="Intradiol_dOase_C"/>
</dbReference>
<geneLocation type="plasmid" evidence="7">
    <name>ii</name>
</geneLocation>
<evidence type="ECO:0000256" key="1">
    <source>
        <dbReference type="ARBA" id="ARBA00007825"/>
    </source>
</evidence>
<protein>
    <submittedName>
        <fullName evidence="6">Protocatechuate 3,4-dioxygenase alpha chain</fullName>
        <ecNumber evidence="6">1.13.11.3</ecNumber>
    </submittedName>
</protein>
<comment type="similarity">
    <text evidence="1">Belongs to the intradiol ring-cleavage dioxygenase family.</text>
</comment>
<dbReference type="RefSeq" id="WP_018006472.1">
    <property type="nucleotide sequence ID" value="NZ_AQUR01000097.1"/>
</dbReference>
<name>A0A375HPD2_9BURK</name>
<reference evidence="7 8" key="1">
    <citation type="submission" date="2018-01" db="EMBL/GenBank/DDBJ databases">
        <authorList>
            <person name="Clerissi C."/>
        </authorList>
    </citation>
    <scope>NUCLEOTIDE SEQUENCE [LARGE SCALE GENOMIC DNA]</scope>
    <source>
        <strain evidence="5">Cupriavidus taiwanensis STM 6082</strain>
        <strain evidence="6">Cupriavidus taiwanensis STM 6160</strain>
        <plasmid evidence="7">ii</plasmid>
        <plasmid evidence="6">II</plasmid>
    </source>
</reference>
<dbReference type="PANTHER" id="PTHR33711">
    <property type="entry name" value="DIOXYGENASE, PUTATIVE (AFU_ORTHOLOGUE AFUA_2G02910)-RELATED"/>
    <property type="match status" value="1"/>
</dbReference>
<dbReference type="Pfam" id="PF00775">
    <property type="entry name" value="Dioxygenase_C"/>
    <property type="match status" value="1"/>
</dbReference>
<evidence type="ECO:0000313" key="8">
    <source>
        <dbReference type="Proteomes" id="UP000256710"/>
    </source>
</evidence>
<sequence length="193" mass="20390">MLYATASQTVGPYLHIGLSGLNCADLTASAPTLAGQRIVIEGRVTDGNGEPVPDGMVEIWQANPAGRYRHAEDTRELPLVPGFTGFGRVPTEPDGSFRFVTVKPGAVPGADGRPQAPHIMVSVFMRGLVRHVATRMYFPDEAAANAADPVLALVPAERRGTLVGIDSGNAAGNGTLRWDIVLQGPGETVFFDI</sequence>
<feature type="domain" description="Intradiol ring-cleavage dioxygenases" evidence="4">
    <location>
        <begin position="40"/>
        <end position="68"/>
    </location>
</feature>
<keyword evidence="8" id="KW-1185">Reference proteome</keyword>
<dbReference type="PANTHER" id="PTHR33711:SF9">
    <property type="entry name" value="PROTOCATECHUATE 3,4-DIOXYGENASE ALPHA CHAIN"/>
    <property type="match status" value="1"/>
</dbReference>
<keyword evidence="6" id="KW-0614">Plasmid</keyword>
<dbReference type="Proteomes" id="UP000256710">
    <property type="component" value="Unassembled WGS sequence"/>
</dbReference>
<gene>
    <name evidence="6" type="primary">pcaG</name>
    <name evidence="5" type="ORF">CBM2605_B160130</name>
    <name evidence="6" type="ORF">CBM2607_MP10248</name>
</gene>
<dbReference type="GO" id="GO:0018578">
    <property type="term" value="F:protocatechuate 3,4-dioxygenase activity"/>
    <property type="evidence" value="ECO:0007669"/>
    <property type="project" value="UniProtKB-EC"/>
</dbReference>
<dbReference type="Gene3D" id="2.60.130.10">
    <property type="entry name" value="Aromatic compound dioxygenase"/>
    <property type="match status" value="1"/>
</dbReference>
<evidence type="ECO:0000256" key="2">
    <source>
        <dbReference type="ARBA" id="ARBA00022964"/>
    </source>
</evidence>
<dbReference type="NCBIfam" id="TIGR02423">
    <property type="entry name" value="protocat_alph"/>
    <property type="match status" value="1"/>
</dbReference>
<dbReference type="InterPro" id="IPR015889">
    <property type="entry name" value="Intradiol_dOase_core"/>
</dbReference>
<keyword evidence="2 6" id="KW-0223">Dioxygenase</keyword>
<evidence type="ECO:0000313" key="5">
    <source>
        <dbReference type="EMBL" id="SOZ39438.1"/>
    </source>
</evidence>
<evidence type="ECO:0000313" key="7">
    <source>
        <dbReference type="Proteomes" id="UP000255168"/>
    </source>
</evidence>
<evidence type="ECO:0000259" key="4">
    <source>
        <dbReference type="PROSITE" id="PS00083"/>
    </source>
</evidence>
<dbReference type="EMBL" id="OFTC01000039">
    <property type="protein sequence ID" value="SOZ39438.1"/>
    <property type="molecule type" value="Genomic_DNA"/>
</dbReference>